<dbReference type="EMBL" id="LAZR01000481">
    <property type="protein sequence ID" value="KKN67215.1"/>
    <property type="molecule type" value="Genomic_DNA"/>
</dbReference>
<organism evidence="1">
    <name type="scientific">marine sediment metagenome</name>
    <dbReference type="NCBI Taxonomy" id="412755"/>
    <lineage>
        <taxon>unclassified sequences</taxon>
        <taxon>metagenomes</taxon>
        <taxon>ecological metagenomes</taxon>
    </lineage>
</organism>
<comment type="caution">
    <text evidence="1">The sequence shown here is derived from an EMBL/GenBank/DDBJ whole genome shotgun (WGS) entry which is preliminary data.</text>
</comment>
<proteinExistence type="predicted"/>
<dbReference type="AlphaFoldDB" id="A0A0F9SEB2"/>
<evidence type="ECO:0000313" key="1">
    <source>
        <dbReference type="EMBL" id="KKN67215.1"/>
    </source>
</evidence>
<sequence length="97" mass="11488">MKPQIIIELDEFNRFVEMEKAFKENKLWIEHDSYFTGGPGGRTRHGIVIYSKNGIDDNEIKNFNKELAVWQEKTYKLSSELYSLKKTLKKKNKSIFN</sequence>
<reference evidence="1" key="1">
    <citation type="journal article" date="2015" name="Nature">
        <title>Complex archaea that bridge the gap between prokaryotes and eukaryotes.</title>
        <authorList>
            <person name="Spang A."/>
            <person name="Saw J.H."/>
            <person name="Jorgensen S.L."/>
            <person name="Zaremba-Niedzwiedzka K."/>
            <person name="Martijn J."/>
            <person name="Lind A.E."/>
            <person name="van Eijk R."/>
            <person name="Schleper C."/>
            <person name="Guy L."/>
            <person name="Ettema T.J."/>
        </authorList>
    </citation>
    <scope>NUCLEOTIDE SEQUENCE</scope>
</reference>
<name>A0A0F9SEB2_9ZZZZ</name>
<gene>
    <name evidence="1" type="ORF">LCGC14_0463880</name>
</gene>
<protein>
    <submittedName>
        <fullName evidence="1">Uncharacterized protein</fullName>
    </submittedName>
</protein>
<accession>A0A0F9SEB2</accession>